<evidence type="ECO:0000256" key="1">
    <source>
        <dbReference type="SAM" id="Coils"/>
    </source>
</evidence>
<keyword evidence="1" id="KW-0175">Coiled coil</keyword>
<sequence>QLSMTSKSQRNEETVQDKEPEVRKEPAKRRDKSKVREPSANPSLAGPASVEEERGADNNPLDERIVGIEVGLSSLNRRIVVVENNFSTLESIALEGLDEVKNNLGDVEDTQREGLSALELKFNNAISALQKEVEALRRQVDETAEAGVAPPVTVRETRIEAPKPKEFRGDMSALDVENFIWQMESYFEHIDMHNEAVKIRTVTMYLTDTAMLWWRRKKSDIERGACQINDWEQFKTELKRQFYP</sequence>
<feature type="non-terminal residue" evidence="3">
    <location>
        <position position="1"/>
    </location>
</feature>
<evidence type="ECO:0000256" key="2">
    <source>
        <dbReference type="SAM" id="MobiDB-lite"/>
    </source>
</evidence>
<gene>
    <name evidence="3" type="ORF">EJD97_018771</name>
</gene>
<feature type="region of interest" description="Disordered" evidence="2">
    <location>
        <begin position="1"/>
        <end position="58"/>
    </location>
</feature>
<protein>
    <recommendedName>
        <fullName evidence="4">Retrotransposon gag domain-containing protein</fullName>
    </recommendedName>
</protein>
<reference evidence="3" key="1">
    <citation type="submission" date="2019-05" db="EMBL/GenBank/DDBJ databases">
        <title>The de novo reference genome and transcriptome assemblies of the wild tomato species Solanum chilense.</title>
        <authorList>
            <person name="Stam R."/>
            <person name="Nosenko T."/>
            <person name="Hoerger A.C."/>
            <person name="Stephan W."/>
            <person name="Seidel M.A."/>
            <person name="Kuhn J.M.M."/>
            <person name="Haberer G."/>
            <person name="Tellier A."/>
        </authorList>
    </citation>
    <scope>NUCLEOTIDE SEQUENCE</scope>
    <source>
        <tissue evidence="3">Mature leaves</tissue>
    </source>
</reference>
<feature type="coiled-coil region" evidence="1">
    <location>
        <begin position="119"/>
        <end position="146"/>
    </location>
</feature>
<evidence type="ECO:0008006" key="4">
    <source>
        <dbReference type="Google" id="ProtNLM"/>
    </source>
</evidence>
<comment type="caution">
    <text evidence="3">The sequence shown here is derived from an EMBL/GenBank/DDBJ whole genome shotgun (WGS) entry which is preliminary data.</text>
</comment>
<proteinExistence type="predicted"/>
<accession>A0A6N2AEI7</accession>
<organism evidence="3">
    <name type="scientific">Solanum chilense</name>
    <name type="common">Tomato</name>
    <name type="synonym">Lycopersicon chilense</name>
    <dbReference type="NCBI Taxonomy" id="4083"/>
    <lineage>
        <taxon>Eukaryota</taxon>
        <taxon>Viridiplantae</taxon>
        <taxon>Streptophyta</taxon>
        <taxon>Embryophyta</taxon>
        <taxon>Tracheophyta</taxon>
        <taxon>Spermatophyta</taxon>
        <taxon>Magnoliopsida</taxon>
        <taxon>eudicotyledons</taxon>
        <taxon>Gunneridae</taxon>
        <taxon>Pentapetalae</taxon>
        <taxon>asterids</taxon>
        <taxon>lamiids</taxon>
        <taxon>Solanales</taxon>
        <taxon>Solanaceae</taxon>
        <taxon>Solanoideae</taxon>
        <taxon>Solaneae</taxon>
        <taxon>Solanum</taxon>
        <taxon>Solanum subgen. Lycopersicon</taxon>
    </lineage>
</organism>
<dbReference type="AlphaFoldDB" id="A0A6N2AEI7"/>
<evidence type="ECO:0000313" key="3">
    <source>
        <dbReference type="EMBL" id="TMW80525.1"/>
    </source>
</evidence>
<feature type="compositionally biased region" description="Basic and acidic residues" evidence="2">
    <location>
        <begin position="9"/>
        <end position="25"/>
    </location>
</feature>
<dbReference type="EMBL" id="RXGB01052077">
    <property type="protein sequence ID" value="TMW80525.1"/>
    <property type="molecule type" value="Genomic_DNA"/>
</dbReference>
<name>A0A6N2AEI7_SOLCI</name>